<sequence>MTQTFCSTCGTGYCSNHFKTVLPMPVQALVTNKALLRDTETFCSDSCFLLDSEGLLTEWTQEEMERMSLCVKYIPDMRPCEMAKICRKPCSEVFMHRINILPHENKRQAKRQVRPSPFLDHDSLSFSYHEDSPCTHDGPCSNEGGCPCALSHAHCTSKCLCKRDCLRRWQGCKCAQSKARSTCAEKRCPCFRSNRECDPEVCIRCNASALNANGCGNVQIQQSKNKRTSVRQSAWGFGLFIEEAAKKNELIDEYVGELVYEETALSRGDAAEHRGRNYLFSLNPTLNLDSSIAGNHTRYINHSRNDANCSAKVWVVDGEQRIVITARCQRRGGVTHGLW</sequence>
<dbReference type="GO" id="GO:0031507">
    <property type="term" value="P:heterochromatin formation"/>
    <property type="evidence" value="ECO:0007669"/>
    <property type="project" value="TreeGrafter"/>
</dbReference>
<keyword evidence="4" id="KW-0805">Transcription regulation</keyword>
<dbReference type="InterPro" id="IPR026489">
    <property type="entry name" value="CXC_dom"/>
</dbReference>
<dbReference type="SMART" id="SM01114">
    <property type="entry name" value="CXC"/>
    <property type="match status" value="1"/>
</dbReference>
<name>A0A0C2TSA9_AMAMK</name>
<dbReference type="STRING" id="946122.A0A0C2TSA9"/>
<keyword evidence="2" id="KW-0808">Transferase</keyword>
<dbReference type="GO" id="GO:0003682">
    <property type="term" value="F:chromatin binding"/>
    <property type="evidence" value="ECO:0007669"/>
    <property type="project" value="TreeGrafter"/>
</dbReference>
<evidence type="ECO:0000256" key="5">
    <source>
        <dbReference type="ARBA" id="ARBA00023163"/>
    </source>
</evidence>
<dbReference type="PANTHER" id="PTHR45747">
    <property type="entry name" value="HISTONE-LYSINE N-METHYLTRANSFERASE E(Z)"/>
    <property type="match status" value="1"/>
</dbReference>
<feature type="domain" description="CXC" evidence="7">
    <location>
        <begin position="114"/>
        <end position="222"/>
    </location>
</feature>
<keyword evidence="9" id="KW-1185">Reference proteome</keyword>
<keyword evidence="3" id="KW-0949">S-adenosyl-L-methionine</keyword>
<reference evidence="8 9" key="1">
    <citation type="submission" date="2014-04" db="EMBL/GenBank/DDBJ databases">
        <title>Evolutionary Origins and Diversification of the Mycorrhizal Mutualists.</title>
        <authorList>
            <consortium name="DOE Joint Genome Institute"/>
            <consortium name="Mycorrhizal Genomics Consortium"/>
            <person name="Kohler A."/>
            <person name="Kuo A."/>
            <person name="Nagy L.G."/>
            <person name="Floudas D."/>
            <person name="Copeland A."/>
            <person name="Barry K.W."/>
            <person name="Cichocki N."/>
            <person name="Veneault-Fourrey C."/>
            <person name="LaButti K."/>
            <person name="Lindquist E.A."/>
            <person name="Lipzen A."/>
            <person name="Lundell T."/>
            <person name="Morin E."/>
            <person name="Murat C."/>
            <person name="Riley R."/>
            <person name="Ohm R."/>
            <person name="Sun H."/>
            <person name="Tunlid A."/>
            <person name="Henrissat B."/>
            <person name="Grigoriev I.V."/>
            <person name="Hibbett D.S."/>
            <person name="Martin F."/>
        </authorList>
    </citation>
    <scope>NUCLEOTIDE SEQUENCE [LARGE SCALE GENOMIC DNA]</scope>
    <source>
        <strain evidence="8 9">Koide BX008</strain>
    </source>
</reference>
<dbReference type="PROSITE" id="PS51633">
    <property type="entry name" value="CXC"/>
    <property type="match status" value="1"/>
</dbReference>
<evidence type="ECO:0000313" key="8">
    <source>
        <dbReference type="EMBL" id="KIL70179.1"/>
    </source>
</evidence>
<keyword evidence="5" id="KW-0804">Transcription</keyword>
<evidence type="ECO:0000256" key="3">
    <source>
        <dbReference type="ARBA" id="ARBA00022691"/>
    </source>
</evidence>
<evidence type="ECO:0000256" key="2">
    <source>
        <dbReference type="ARBA" id="ARBA00022679"/>
    </source>
</evidence>
<gene>
    <name evidence="8" type="ORF">M378DRAFT_608649</name>
</gene>
<dbReference type="InParanoid" id="A0A0C2TSA9"/>
<dbReference type="SUPFAM" id="SSF82199">
    <property type="entry name" value="SET domain"/>
    <property type="match status" value="1"/>
</dbReference>
<keyword evidence="1" id="KW-0489">Methyltransferase</keyword>
<evidence type="ECO:0000256" key="6">
    <source>
        <dbReference type="ARBA" id="ARBA00048568"/>
    </source>
</evidence>
<dbReference type="InterPro" id="IPR001214">
    <property type="entry name" value="SET_dom"/>
</dbReference>
<dbReference type="HOGENOM" id="CLU_818799_0_0_1"/>
<evidence type="ECO:0000256" key="4">
    <source>
        <dbReference type="ARBA" id="ARBA00023015"/>
    </source>
</evidence>
<dbReference type="GO" id="GO:0140951">
    <property type="term" value="F:histone H3K27 trimethyltransferase activity"/>
    <property type="evidence" value="ECO:0007669"/>
    <property type="project" value="UniProtKB-EC"/>
</dbReference>
<accession>A0A0C2TSA9</accession>
<dbReference type="InterPro" id="IPR033467">
    <property type="entry name" value="Tesmin/TSO1-like_CXC"/>
</dbReference>
<dbReference type="EMBL" id="KN818224">
    <property type="protein sequence ID" value="KIL70179.1"/>
    <property type="molecule type" value="Genomic_DNA"/>
</dbReference>
<comment type="catalytic activity">
    <reaction evidence="6">
        <text>L-lysyl(27)-[histone H3] + 3 S-adenosyl-L-methionine = N(6),N(6),N(6)-trimethyl-L-lysyl(27)-[histone H3] + 3 S-adenosyl-L-homocysteine + 3 H(+)</text>
        <dbReference type="Rhea" id="RHEA:60292"/>
        <dbReference type="Rhea" id="RHEA-COMP:15535"/>
        <dbReference type="Rhea" id="RHEA-COMP:15548"/>
        <dbReference type="ChEBI" id="CHEBI:15378"/>
        <dbReference type="ChEBI" id="CHEBI:29969"/>
        <dbReference type="ChEBI" id="CHEBI:57856"/>
        <dbReference type="ChEBI" id="CHEBI:59789"/>
        <dbReference type="ChEBI" id="CHEBI:61961"/>
        <dbReference type="EC" id="2.1.1.356"/>
    </reaction>
</comment>
<dbReference type="GO" id="GO:0035098">
    <property type="term" value="C:ESC/E(Z) complex"/>
    <property type="evidence" value="ECO:0007669"/>
    <property type="project" value="TreeGrafter"/>
</dbReference>
<dbReference type="GO" id="GO:0032259">
    <property type="term" value="P:methylation"/>
    <property type="evidence" value="ECO:0007669"/>
    <property type="project" value="UniProtKB-KW"/>
</dbReference>
<organism evidence="8 9">
    <name type="scientific">Amanita muscaria (strain Koide BX008)</name>
    <dbReference type="NCBI Taxonomy" id="946122"/>
    <lineage>
        <taxon>Eukaryota</taxon>
        <taxon>Fungi</taxon>
        <taxon>Dikarya</taxon>
        <taxon>Basidiomycota</taxon>
        <taxon>Agaricomycotina</taxon>
        <taxon>Agaricomycetes</taxon>
        <taxon>Agaricomycetidae</taxon>
        <taxon>Agaricales</taxon>
        <taxon>Pluteineae</taxon>
        <taxon>Amanitaceae</taxon>
        <taxon>Amanita</taxon>
    </lineage>
</organism>
<dbReference type="Proteomes" id="UP000054549">
    <property type="component" value="Unassembled WGS sequence"/>
</dbReference>
<dbReference type="PANTHER" id="PTHR45747:SF4">
    <property type="entry name" value="HISTONE-LYSINE N-METHYLTRANSFERASE E(Z)"/>
    <property type="match status" value="1"/>
</dbReference>
<proteinExistence type="predicted"/>
<dbReference type="OrthoDB" id="6141102at2759"/>
<dbReference type="InterPro" id="IPR041355">
    <property type="entry name" value="Pre-SET_CXC"/>
</dbReference>
<dbReference type="AlphaFoldDB" id="A0A0C2TSA9"/>
<evidence type="ECO:0000313" key="9">
    <source>
        <dbReference type="Proteomes" id="UP000054549"/>
    </source>
</evidence>
<dbReference type="SMART" id="SM00317">
    <property type="entry name" value="SET"/>
    <property type="match status" value="1"/>
</dbReference>
<evidence type="ECO:0000256" key="1">
    <source>
        <dbReference type="ARBA" id="ARBA00022603"/>
    </source>
</evidence>
<dbReference type="Pfam" id="PF00856">
    <property type="entry name" value="SET"/>
    <property type="match status" value="1"/>
</dbReference>
<dbReference type="InterPro" id="IPR045318">
    <property type="entry name" value="EZH1/2-like"/>
</dbReference>
<dbReference type="Pfam" id="PF18264">
    <property type="entry name" value="preSET_CXC"/>
    <property type="match status" value="1"/>
</dbReference>
<dbReference type="Gene3D" id="2.170.270.10">
    <property type="entry name" value="SET domain"/>
    <property type="match status" value="1"/>
</dbReference>
<protein>
    <recommendedName>
        <fullName evidence="7">CXC domain-containing protein</fullName>
    </recommendedName>
</protein>
<evidence type="ECO:0000259" key="7">
    <source>
        <dbReference type="PROSITE" id="PS51633"/>
    </source>
</evidence>
<dbReference type="InterPro" id="IPR046341">
    <property type="entry name" value="SET_dom_sf"/>
</dbReference>